<accession>A0A815H867</accession>
<dbReference type="EMBL" id="CAJNOK010020723">
    <property type="protein sequence ID" value="CAF1321016.1"/>
    <property type="molecule type" value="Genomic_DNA"/>
</dbReference>
<dbReference type="Proteomes" id="UP000677228">
    <property type="component" value="Unassembled WGS sequence"/>
</dbReference>
<reference evidence="2" key="1">
    <citation type="submission" date="2021-02" db="EMBL/GenBank/DDBJ databases">
        <authorList>
            <person name="Nowell W R."/>
        </authorList>
    </citation>
    <scope>NUCLEOTIDE SEQUENCE</scope>
</reference>
<comment type="caution">
    <text evidence="2">The sequence shown here is derived from an EMBL/GenBank/DDBJ whole genome shotgun (WGS) entry which is preliminary data.</text>
</comment>
<dbReference type="EMBL" id="CAJOBC010064252">
    <property type="protein sequence ID" value="CAF4220463.1"/>
    <property type="molecule type" value="Genomic_DNA"/>
</dbReference>
<evidence type="ECO:0000313" key="5">
    <source>
        <dbReference type="Proteomes" id="UP000663829"/>
    </source>
</evidence>
<sequence>MSKVGSAATHWISCDIVLINAHQLWNSQNGMMPESDVCRFETVAELDTGSSEFGLPPEYIPKLKLVSLGSPIEIESPLDGKKTEVAVFGPVIIDSCGRQIAVPVHKLKHTSRALLGLEPVQRLKIHVDWIHSKVILPSTGSGGTRILLWSGLTLAHPFWGQQKKH</sequence>
<evidence type="ECO:0000313" key="3">
    <source>
        <dbReference type="EMBL" id="CAF4130953.1"/>
    </source>
</evidence>
<name>A0A815H867_9BILA</name>
<gene>
    <name evidence="2" type="ORF">GPM918_LOCUS30887</name>
    <name evidence="1" type="ORF">OVA965_LOCUS29437</name>
    <name evidence="4" type="ORF">SRO942_LOCUS31520</name>
    <name evidence="3" type="ORF">TMI583_LOCUS30208</name>
</gene>
<evidence type="ECO:0000313" key="4">
    <source>
        <dbReference type="EMBL" id="CAF4220463.1"/>
    </source>
</evidence>
<evidence type="ECO:0000313" key="2">
    <source>
        <dbReference type="EMBL" id="CAF1350556.1"/>
    </source>
</evidence>
<organism evidence="2 5">
    <name type="scientific">Didymodactylos carnosus</name>
    <dbReference type="NCBI Taxonomy" id="1234261"/>
    <lineage>
        <taxon>Eukaryota</taxon>
        <taxon>Metazoa</taxon>
        <taxon>Spiralia</taxon>
        <taxon>Gnathifera</taxon>
        <taxon>Rotifera</taxon>
        <taxon>Eurotatoria</taxon>
        <taxon>Bdelloidea</taxon>
        <taxon>Philodinida</taxon>
        <taxon>Philodinidae</taxon>
        <taxon>Didymodactylos</taxon>
    </lineage>
</organism>
<dbReference type="Proteomes" id="UP000663829">
    <property type="component" value="Unassembled WGS sequence"/>
</dbReference>
<evidence type="ECO:0000313" key="1">
    <source>
        <dbReference type="EMBL" id="CAF1321016.1"/>
    </source>
</evidence>
<keyword evidence="5" id="KW-1185">Reference proteome</keyword>
<dbReference type="EMBL" id="CAJNOQ010014892">
    <property type="protein sequence ID" value="CAF1350556.1"/>
    <property type="molecule type" value="Genomic_DNA"/>
</dbReference>
<dbReference type="OrthoDB" id="9982992at2759"/>
<dbReference type="EMBL" id="CAJOBA010042326">
    <property type="protein sequence ID" value="CAF4130953.1"/>
    <property type="molecule type" value="Genomic_DNA"/>
</dbReference>
<dbReference type="Proteomes" id="UP000682733">
    <property type="component" value="Unassembled WGS sequence"/>
</dbReference>
<protein>
    <submittedName>
        <fullName evidence="2">Uncharacterized protein</fullName>
    </submittedName>
</protein>
<proteinExistence type="predicted"/>
<dbReference type="AlphaFoldDB" id="A0A815H867"/>
<dbReference type="Proteomes" id="UP000681722">
    <property type="component" value="Unassembled WGS sequence"/>
</dbReference>